<comment type="caution">
    <text evidence="3">The sequence shown here is derived from an EMBL/GenBank/DDBJ whole genome shotgun (WGS) entry which is preliminary data.</text>
</comment>
<dbReference type="OrthoDB" id="1872379at2759"/>
<dbReference type="Pfam" id="PF13181">
    <property type="entry name" value="TPR_8"/>
    <property type="match status" value="1"/>
</dbReference>
<dbReference type="STRING" id="46731.A0A3M6T7Y7"/>
<dbReference type="SMART" id="SM00028">
    <property type="entry name" value="TPR"/>
    <property type="match status" value="3"/>
</dbReference>
<dbReference type="SUPFAM" id="SSF48452">
    <property type="entry name" value="TPR-like"/>
    <property type="match status" value="1"/>
</dbReference>
<evidence type="ECO:0000313" key="3">
    <source>
        <dbReference type="EMBL" id="RMX37443.1"/>
    </source>
</evidence>
<sequence length="293" mass="34217">MASKVDEDSEEGRKSVEERLDGNREKYEQCAMEEVRKEEHLKNRSKFSANAQVVEELFDNVSGEDSESETFQDAVEDLNEKINSCKAKSSEDTNEEEKEGKNEVAEEEERLTPEEKEERKIQAQEFKEKGNDYFKRSEYPEARELYTSAIKICPNDFTKEKSIFYANRAACLVKMEQHKEAIEDCTKALDLNSDYLKVRLRRAQCFEHEDRLEEALEDYQKVFDMDRSSHVAREALMRLPEQIKVKHEKMKEEMIGKLKDLGNVFLRPFGLSTDNFKVQQDPNSGGYSVNFQK</sequence>
<reference evidence="3 4" key="1">
    <citation type="journal article" date="2018" name="Sci. Rep.">
        <title>Comparative analysis of the Pocillopora damicornis genome highlights role of immune system in coral evolution.</title>
        <authorList>
            <person name="Cunning R."/>
            <person name="Bay R.A."/>
            <person name="Gillette P."/>
            <person name="Baker A.C."/>
            <person name="Traylor-Knowles N."/>
        </authorList>
    </citation>
    <scope>NUCLEOTIDE SEQUENCE [LARGE SCALE GENOMIC DNA]</scope>
    <source>
        <strain evidence="3">RSMAS</strain>
        <tissue evidence="3">Whole animal</tissue>
    </source>
</reference>
<dbReference type="PANTHER" id="PTHR46014:SF1">
    <property type="entry name" value="TETRATRICOPEPTIDE REPEAT PROTEIN 1"/>
    <property type="match status" value="1"/>
</dbReference>
<accession>A0A3M6T7Y7</accession>
<proteinExistence type="predicted"/>
<feature type="region of interest" description="Disordered" evidence="2">
    <location>
        <begin position="84"/>
        <end position="119"/>
    </location>
</feature>
<keyword evidence="4" id="KW-1185">Reference proteome</keyword>
<feature type="region of interest" description="Disordered" evidence="2">
    <location>
        <begin position="1"/>
        <end position="26"/>
    </location>
</feature>
<evidence type="ECO:0000256" key="2">
    <source>
        <dbReference type="SAM" id="MobiDB-lite"/>
    </source>
</evidence>
<dbReference type="AlphaFoldDB" id="A0A3M6T7Y7"/>
<dbReference type="OMA" id="KSAIDDC"/>
<organism evidence="3 4">
    <name type="scientific">Pocillopora damicornis</name>
    <name type="common">Cauliflower coral</name>
    <name type="synonym">Millepora damicornis</name>
    <dbReference type="NCBI Taxonomy" id="46731"/>
    <lineage>
        <taxon>Eukaryota</taxon>
        <taxon>Metazoa</taxon>
        <taxon>Cnidaria</taxon>
        <taxon>Anthozoa</taxon>
        <taxon>Hexacorallia</taxon>
        <taxon>Scleractinia</taxon>
        <taxon>Astrocoeniina</taxon>
        <taxon>Pocilloporidae</taxon>
        <taxon>Pocillopora</taxon>
    </lineage>
</organism>
<dbReference type="Proteomes" id="UP000275408">
    <property type="component" value="Unassembled WGS sequence"/>
</dbReference>
<feature type="compositionally biased region" description="Basic and acidic residues" evidence="2">
    <location>
        <begin position="98"/>
        <end position="119"/>
    </location>
</feature>
<name>A0A3M6T7Y7_POCDA</name>
<evidence type="ECO:0000256" key="1">
    <source>
        <dbReference type="PROSITE-ProRule" id="PRU00339"/>
    </source>
</evidence>
<dbReference type="PANTHER" id="PTHR46014">
    <property type="entry name" value="TETRATRICOPEPTIDE REPEAT PROTEIN 1"/>
    <property type="match status" value="1"/>
</dbReference>
<dbReference type="InterPro" id="IPR052769">
    <property type="entry name" value="TPR_domain_protein"/>
</dbReference>
<dbReference type="InterPro" id="IPR011990">
    <property type="entry name" value="TPR-like_helical_dom_sf"/>
</dbReference>
<evidence type="ECO:0000313" key="4">
    <source>
        <dbReference type="Proteomes" id="UP000275408"/>
    </source>
</evidence>
<feature type="repeat" description="TPR" evidence="1">
    <location>
        <begin position="123"/>
        <end position="156"/>
    </location>
</feature>
<dbReference type="Pfam" id="PF00515">
    <property type="entry name" value="TPR_1"/>
    <property type="match status" value="1"/>
</dbReference>
<gene>
    <name evidence="3" type="ORF">pdam_00011701</name>
</gene>
<dbReference type="InterPro" id="IPR019734">
    <property type="entry name" value="TPR_rpt"/>
</dbReference>
<protein>
    <submittedName>
        <fullName evidence="3">Uncharacterized protein</fullName>
    </submittedName>
</protein>
<keyword evidence="1" id="KW-0802">TPR repeat</keyword>
<dbReference type="Gene3D" id="1.25.40.10">
    <property type="entry name" value="Tetratricopeptide repeat domain"/>
    <property type="match status" value="1"/>
</dbReference>
<dbReference type="PROSITE" id="PS50005">
    <property type="entry name" value="TPR"/>
    <property type="match status" value="1"/>
</dbReference>
<dbReference type="EMBL" id="RCHS01004116">
    <property type="protein sequence ID" value="RMX37443.1"/>
    <property type="molecule type" value="Genomic_DNA"/>
</dbReference>